<protein>
    <submittedName>
        <fullName evidence="1">Uncharacterized protein</fullName>
    </submittedName>
</protein>
<dbReference type="AlphaFoldDB" id="A0A6C0EWX7"/>
<evidence type="ECO:0000313" key="1">
    <source>
        <dbReference type="EMBL" id="QHT33023.1"/>
    </source>
</evidence>
<proteinExistence type="predicted"/>
<organism evidence="1">
    <name type="scientific">viral metagenome</name>
    <dbReference type="NCBI Taxonomy" id="1070528"/>
    <lineage>
        <taxon>unclassified sequences</taxon>
        <taxon>metagenomes</taxon>
        <taxon>organismal metagenomes</taxon>
    </lineage>
</organism>
<reference evidence="1" key="1">
    <citation type="journal article" date="2020" name="Nature">
        <title>Giant virus diversity and host interactions through global metagenomics.</title>
        <authorList>
            <person name="Schulz F."/>
            <person name="Roux S."/>
            <person name="Paez-Espino D."/>
            <person name="Jungbluth S."/>
            <person name="Walsh D.A."/>
            <person name="Denef V.J."/>
            <person name="McMahon K.D."/>
            <person name="Konstantinidis K.T."/>
            <person name="Eloe-Fadrosh E.A."/>
            <person name="Kyrpides N.C."/>
            <person name="Woyke T."/>
        </authorList>
    </citation>
    <scope>NUCLEOTIDE SEQUENCE</scope>
    <source>
        <strain evidence="1">GVMAG-M-3300009161-34</strain>
    </source>
</reference>
<dbReference type="EMBL" id="MN738956">
    <property type="protein sequence ID" value="QHT33023.1"/>
    <property type="molecule type" value="Genomic_DNA"/>
</dbReference>
<sequence length="373" mass="43318">MADRILEARHSNHVYRVINNSGYNLRRPGNQGRYTHSRHITSVEDWDAVLDYLRLPPLAYETSGYIYDHSFGRVQAHLLPNAFPEVVLIPLPSTTPGWRRCILHIESVENIGNGHPLRQQLTGRYIPVPVSYHENHPIAEAITRIFHTEAPDTPFYQSNEELAILTSTDRDDTWIREMASLLAQPGNNFEAFDRIVPEVIVAGNVTNVLPDLELVRRANRTIIIPDYDMDPIGARAASEQWRDMVYLVPATEEQRREAYARYAADQINIHRRERIQFGYDHPAHPNPYLLPSNDYDYDDYDYDDYDYHEHENNPADRVRAQNHNHNHHHHHPANVYIQQLYNAQNNDERARIAAVNVDVVPDLPRIRVRELDG</sequence>
<name>A0A6C0EWX7_9ZZZZ</name>
<accession>A0A6C0EWX7</accession>